<comment type="caution">
    <text evidence="1">The sequence shown here is derived from an EMBL/GenBank/DDBJ whole genome shotgun (WGS) entry which is preliminary data.</text>
</comment>
<name>A0A225V1F9_9STRA</name>
<dbReference type="Proteomes" id="UP000198211">
    <property type="component" value="Unassembled WGS sequence"/>
</dbReference>
<organism evidence="1 2">
    <name type="scientific">Phytophthora megakarya</name>
    <dbReference type="NCBI Taxonomy" id="4795"/>
    <lineage>
        <taxon>Eukaryota</taxon>
        <taxon>Sar</taxon>
        <taxon>Stramenopiles</taxon>
        <taxon>Oomycota</taxon>
        <taxon>Peronosporomycetes</taxon>
        <taxon>Peronosporales</taxon>
        <taxon>Peronosporaceae</taxon>
        <taxon>Phytophthora</taxon>
    </lineage>
</organism>
<proteinExistence type="predicted"/>
<dbReference type="AlphaFoldDB" id="A0A225V1F9"/>
<sequence length="114" mass="12850">MLDGVCVFHRYDEDQQTVLVGTTVWYFPTGGLQFEGHYWTVISPSLADSSHSVVQSCYRLQEKVEDATSMCRSDLESARALVMSKVGKKMHCTMQLLQNTLLSNVELGPYLLEV</sequence>
<evidence type="ECO:0000313" key="1">
    <source>
        <dbReference type="EMBL" id="OWY98289.1"/>
    </source>
</evidence>
<gene>
    <name evidence="1" type="ORF">PHMEG_00030976</name>
</gene>
<dbReference type="OrthoDB" id="10398444at2759"/>
<keyword evidence="2" id="KW-1185">Reference proteome</keyword>
<protein>
    <submittedName>
        <fullName evidence="1">Uncharacterized protein</fullName>
    </submittedName>
</protein>
<reference evidence="2" key="1">
    <citation type="submission" date="2017-03" db="EMBL/GenBank/DDBJ databases">
        <title>Phytopthora megakarya and P. palmivora, two closely related causual agents of cacao black pod achieved similar genome size and gene model numbers by different mechanisms.</title>
        <authorList>
            <person name="Ali S."/>
            <person name="Shao J."/>
            <person name="Larry D.J."/>
            <person name="Kronmiller B."/>
            <person name="Shen D."/>
            <person name="Strem M.D."/>
            <person name="Melnick R.L."/>
            <person name="Guiltinan M.J."/>
            <person name="Tyler B.M."/>
            <person name="Meinhardt L.W."/>
            <person name="Bailey B.A."/>
        </authorList>
    </citation>
    <scope>NUCLEOTIDE SEQUENCE [LARGE SCALE GENOMIC DNA]</scope>
    <source>
        <strain evidence="2">zdho120</strain>
    </source>
</reference>
<dbReference type="EMBL" id="NBNE01009558">
    <property type="protein sequence ID" value="OWY98289.1"/>
    <property type="molecule type" value="Genomic_DNA"/>
</dbReference>
<evidence type="ECO:0000313" key="2">
    <source>
        <dbReference type="Proteomes" id="UP000198211"/>
    </source>
</evidence>
<accession>A0A225V1F9</accession>